<dbReference type="STRING" id="10228.B3SB58"/>
<dbReference type="AlphaFoldDB" id="B3SB58"/>
<dbReference type="GeneID" id="6758648"/>
<dbReference type="InParanoid" id="B3SB58"/>
<dbReference type="FunCoup" id="B3SB58">
    <property type="interactions" value="347"/>
</dbReference>
<gene>
    <name evidence="2" type="ORF">TRIADDRAFT_8060</name>
</gene>
<comment type="similarity">
    <text evidence="1">Belongs to the DP1 family.</text>
</comment>
<reference evidence="2 3" key="1">
    <citation type="journal article" date="2008" name="Nature">
        <title>The Trichoplax genome and the nature of placozoans.</title>
        <authorList>
            <person name="Srivastava M."/>
            <person name="Begovic E."/>
            <person name="Chapman J."/>
            <person name="Putnam N.H."/>
            <person name="Hellsten U."/>
            <person name="Kawashima T."/>
            <person name="Kuo A."/>
            <person name="Mitros T."/>
            <person name="Salamov A."/>
            <person name="Carpenter M.L."/>
            <person name="Signorovitch A.Y."/>
            <person name="Moreno M.A."/>
            <person name="Kamm K."/>
            <person name="Grimwood J."/>
            <person name="Schmutz J."/>
            <person name="Shapiro H."/>
            <person name="Grigoriev I.V."/>
            <person name="Buss L.W."/>
            <person name="Schierwater B."/>
            <person name="Dellaporta S.L."/>
            <person name="Rokhsar D.S."/>
        </authorList>
    </citation>
    <scope>NUCLEOTIDE SEQUENCE [LARGE SCALE GENOMIC DNA]</scope>
    <source>
        <strain evidence="2 3">Grell-BS-1999</strain>
    </source>
</reference>
<keyword evidence="1" id="KW-1133">Transmembrane helix</keyword>
<evidence type="ECO:0000313" key="3">
    <source>
        <dbReference type="Proteomes" id="UP000009022"/>
    </source>
</evidence>
<dbReference type="EMBL" id="DS985263">
    <property type="protein sequence ID" value="EDV20105.1"/>
    <property type="molecule type" value="Genomic_DNA"/>
</dbReference>
<organism evidence="2 3">
    <name type="scientific">Trichoplax adhaerens</name>
    <name type="common">Trichoplax reptans</name>
    <dbReference type="NCBI Taxonomy" id="10228"/>
    <lineage>
        <taxon>Eukaryota</taxon>
        <taxon>Metazoa</taxon>
        <taxon>Placozoa</taxon>
        <taxon>Uniplacotomia</taxon>
        <taxon>Trichoplacea</taxon>
        <taxon>Trichoplacidae</taxon>
        <taxon>Trichoplax</taxon>
    </lineage>
</organism>
<feature type="non-terminal residue" evidence="2">
    <location>
        <position position="1"/>
    </location>
</feature>
<dbReference type="OrthoDB" id="10009287at2759"/>
<dbReference type="PANTHER" id="PTHR12300">
    <property type="entry name" value="HVA22-LIKE PROTEINS"/>
    <property type="match status" value="1"/>
</dbReference>
<dbReference type="GO" id="GO:0005881">
    <property type="term" value="C:cytoplasmic microtubule"/>
    <property type="evidence" value="ECO:0000318"/>
    <property type="project" value="GO_Central"/>
</dbReference>
<protein>
    <recommendedName>
        <fullName evidence="1">Receptor expression-enhancing protein</fullName>
    </recommendedName>
</protein>
<feature type="non-terminal residue" evidence="2">
    <location>
        <position position="132"/>
    </location>
</feature>
<dbReference type="GO" id="GO:0071786">
    <property type="term" value="P:endoplasmic reticulum tubular network organization"/>
    <property type="evidence" value="ECO:0000318"/>
    <property type="project" value="GO_Central"/>
</dbReference>
<sequence length="132" mass="15503">ISLIAGVLYPAYRSFKAVKTRNPREYVKWMMYWISFAFYTVAETIADLLIGWWFPLYQEAKILFFLWLLLPATNGTSILYRKFIHPNLMAHEEEIDELIKQYKDKIYSSILDVSRNGVTMAARTLVQSILNV</sequence>
<evidence type="ECO:0000256" key="1">
    <source>
        <dbReference type="RuleBase" id="RU362006"/>
    </source>
</evidence>
<dbReference type="OMA" id="MNYIPFY"/>
<dbReference type="PhylomeDB" id="B3SB58"/>
<dbReference type="eggNOG" id="KOG1726">
    <property type="taxonomic scope" value="Eukaryota"/>
</dbReference>
<dbReference type="CTD" id="6758648"/>
<proteinExistence type="inferred from homology"/>
<comment type="subcellular location">
    <subcellularLocation>
        <location evidence="1">Membrane</location>
        <topology evidence="1">Multi-pass membrane protein</topology>
    </subcellularLocation>
</comment>
<dbReference type="GO" id="GO:0005789">
    <property type="term" value="C:endoplasmic reticulum membrane"/>
    <property type="evidence" value="ECO:0000318"/>
    <property type="project" value="GO_Central"/>
</dbReference>
<accession>B3SB58</accession>
<dbReference type="KEGG" id="tad:TRIADDRAFT_8060"/>
<keyword evidence="1" id="KW-0472">Membrane</keyword>
<dbReference type="GO" id="GO:0008017">
    <property type="term" value="F:microtubule binding"/>
    <property type="evidence" value="ECO:0000318"/>
    <property type="project" value="GO_Central"/>
</dbReference>
<dbReference type="HOGENOM" id="CLU_028431_0_2_1"/>
<keyword evidence="1" id="KW-0812">Transmembrane</keyword>
<keyword evidence="3" id="KW-1185">Reference proteome</keyword>
<dbReference type="RefSeq" id="XP_002117489.1">
    <property type="nucleotide sequence ID" value="XM_002117453.1"/>
</dbReference>
<dbReference type="Proteomes" id="UP000009022">
    <property type="component" value="Unassembled WGS sequence"/>
</dbReference>
<dbReference type="PANTHER" id="PTHR12300:SF117">
    <property type="entry name" value="LP05237P-RELATED"/>
    <property type="match status" value="1"/>
</dbReference>
<name>B3SB58_TRIAD</name>
<dbReference type="Pfam" id="PF03134">
    <property type="entry name" value="TB2_DP1_HVA22"/>
    <property type="match status" value="1"/>
</dbReference>
<evidence type="ECO:0000313" key="2">
    <source>
        <dbReference type="EMBL" id="EDV20105.1"/>
    </source>
</evidence>
<dbReference type="InterPro" id="IPR004345">
    <property type="entry name" value="TB2_DP1_HVA22"/>
</dbReference>
<feature type="transmembrane region" description="Helical" evidence="1">
    <location>
        <begin position="60"/>
        <end position="80"/>
    </location>
</feature>
<feature type="transmembrane region" description="Helical" evidence="1">
    <location>
        <begin position="29"/>
        <end position="54"/>
    </location>
</feature>
<dbReference type="GO" id="GO:0071782">
    <property type="term" value="C:endoplasmic reticulum tubular network"/>
    <property type="evidence" value="ECO:0000318"/>
    <property type="project" value="GO_Central"/>
</dbReference>